<keyword evidence="7" id="KW-1185">Reference proteome</keyword>
<evidence type="ECO:0000313" key="7">
    <source>
        <dbReference type="Proteomes" id="UP001321473"/>
    </source>
</evidence>
<dbReference type="Proteomes" id="UP001321473">
    <property type="component" value="Unassembled WGS sequence"/>
</dbReference>
<dbReference type="PANTHER" id="PTHR12378:SF7">
    <property type="entry name" value="DESUMOYLATING ISOPEPTIDASE 1"/>
    <property type="match status" value="1"/>
</dbReference>
<dbReference type="EMBL" id="JARKHS020029324">
    <property type="protein sequence ID" value="KAK8763422.1"/>
    <property type="molecule type" value="Genomic_DNA"/>
</dbReference>
<dbReference type="Pfam" id="PF05903">
    <property type="entry name" value="Peptidase_C97"/>
    <property type="match status" value="1"/>
</dbReference>
<reference evidence="6 7" key="1">
    <citation type="journal article" date="2023" name="Arcadia Sci">
        <title>De novo assembly of a long-read Amblyomma americanum tick genome.</title>
        <authorList>
            <person name="Chou S."/>
            <person name="Poskanzer K.E."/>
            <person name="Rollins M."/>
            <person name="Thuy-Boun P.S."/>
        </authorList>
    </citation>
    <scope>NUCLEOTIDE SEQUENCE [LARGE SCALE GENOMIC DNA]</scope>
    <source>
        <strain evidence="6">F_SG_1</strain>
        <tissue evidence="6">Salivary glands</tissue>
    </source>
</reference>
<evidence type="ECO:0000256" key="4">
    <source>
        <dbReference type="SAM" id="MobiDB-lite"/>
    </source>
</evidence>
<dbReference type="GO" id="GO:0008233">
    <property type="term" value="F:peptidase activity"/>
    <property type="evidence" value="ECO:0007669"/>
    <property type="project" value="UniProtKB-KW"/>
</dbReference>
<dbReference type="InterPro" id="IPR042266">
    <property type="entry name" value="PPPDE_sf"/>
</dbReference>
<protein>
    <recommendedName>
        <fullName evidence="5">PPPDE domain-containing protein</fullName>
    </recommendedName>
</protein>
<keyword evidence="2" id="KW-0645">Protease</keyword>
<keyword evidence="3" id="KW-0378">Hydrolase</keyword>
<proteinExistence type="inferred from homology"/>
<feature type="region of interest" description="Disordered" evidence="4">
    <location>
        <begin position="168"/>
        <end position="247"/>
    </location>
</feature>
<dbReference type="GO" id="GO:0070646">
    <property type="term" value="P:protein modification by small protein removal"/>
    <property type="evidence" value="ECO:0007669"/>
    <property type="project" value="TreeGrafter"/>
</dbReference>
<dbReference type="InterPro" id="IPR011989">
    <property type="entry name" value="ARM-like"/>
</dbReference>
<accession>A0AAQ4DLT2</accession>
<dbReference type="AlphaFoldDB" id="A0AAQ4DLT2"/>
<evidence type="ECO:0000256" key="2">
    <source>
        <dbReference type="ARBA" id="ARBA00022670"/>
    </source>
</evidence>
<organism evidence="6 7">
    <name type="scientific">Amblyomma americanum</name>
    <name type="common">Lone star tick</name>
    <dbReference type="NCBI Taxonomy" id="6943"/>
    <lineage>
        <taxon>Eukaryota</taxon>
        <taxon>Metazoa</taxon>
        <taxon>Ecdysozoa</taxon>
        <taxon>Arthropoda</taxon>
        <taxon>Chelicerata</taxon>
        <taxon>Arachnida</taxon>
        <taxon>Acari</taxon>
        <taxon>Parasitiformes</taxon>
        <taxon>Ixodida</taxon>
        <taxon>Ixodoidea</taxon>
        <taxon>Ixodidae</taxon>
        <taxon>Amblyomminae</taxon>
        <taxon>Amblyomma</taxon>
    </lineage>
</organism>
<comment type="similarity">
    <text evidence="1">Belongs to the DeSI family.</text>
</comment>
<evidence type="ECO:0000259" key="5">
    <source>
        <dbReference type="PROSITE" id="PS51858"/>
    </source>
</evidence>
<evidence type="ECO:0000313" key="6">
    <source>
        <dbReference type="EMBL" id="KAK8763422.1"/>
    </source>
</evidence>
<comment type="caution">
    <text evidence="6">The sequence shown here is derived from an EMBL/GenBank/DDBJ whole genome shotgun (WGS) entry which is preliminary data.</text>
</comment>
<feature type="domain" description="PPPDE" evidence="5">
    <location>
        <begin position="17"/>
        <end position="159"/>
    </location>
</feature>
<sequence>MSIGDMAKASHNAETGFEVELYVYDLSKGLARRITPMLLGKQLPGVWHTSIVVRGREYFFGSTGIDCCRAGKTILEEPDQVISLGRSELPYSVFLAYIDELAESSYKGSTYNLLRHNCNNFSQDVAMFLTGKSIPREILELPDEFLRTPLGNTLIPLFENLSVAVDKAPDHGSGSGRAPRDSSRPDHRSERTSTSPDRSDRQRPRAAYKRAEERTSESAEGGSDEESEDQPGTTRHPKRGSDTQPILYPRIDGVAALKELERHLERVITDRERSALTQLRDYLVKGHGAFALGQQQFDLFDKVLTHRDGSPAVRLMLLRVLQAVALVKDVVLFLHQDRKNHCIMSYVYRIAKLPSDEQDEVLKLLCNLCKHTSSCDWLLYASEWNEELSGLLCSNAKATIHAVVHGLLCGRRLAGELSAALVFNLSAREVFEDTATELTAAIIQYLEGEVEEEQAYRCFTALHRFLRCRYNDVSALIKTLGPHLQKFSGASQRVKKLVDEVGQKVSASVRRH</sequence>
<dbReference type="GO" id="GO:0006508">
    <property type="term" value="P:proteolysis"/>
    <property type="evidence" value="ECO:0007669"/>
    <property type="project" value="UniProtKB-KW"/>
</dbReference>
<dbReference type="Gene3D" id="3.90.1720.30">
    <property type="entry name" value="PPPDE domains"/>
    <property type="match status" value="1"/>
</dbReference>
<evidence type="ECO:0000256" key="3">
    <source>
        <dbReference type="ARBA" id="ARBA00022801"/>
    </source>
</evidence>
<dbReference type="PROSITE" id="PS51858">
    <property type="entry name" value="PPPDE"/>
    <property type="match status" value="1"/>
</dbReference>
<feature type="compositionally biased region" description="Basic and acidic residues" evidence="4">
    <location>
        <begin position="178"/>
        <end position="217"/>
    </location>
</feature>
<dbReference type="SMART" id="SM01179">
    <property type="entry name" value="DUF862"/>
    <property type="match status" value="1"/>
</dbReference>
<evidence type="ECO:0000256" key="1">
    <source>
        <dbReference type="ARBA" id="ARBA00008140"/>
    </source>
</evidence>
<gene>
    <name evidence="6" type="ORF">V5799_033969</name>
</gene>
<dbReference type="Gene3D" id="1.25.10.10">
    <property type="entry name" value="Leucine-rich Repeat Variant"/>
    <property type="match status" value="1"/>
</dbReference>
<dbReference type="InterPro" id="IPR008580">
    <property type="entry name" value="PPPDE_dom"/>
</dbReference>
<dbReference type="PANTHER" id="PTHR12378">
    <property type="entry name" value="DESUMOYLATING ISOPEPTIDASE"/>
    <property type="match status" value="1"/>
</dbReference>
<name>A0AAQ4DLT2_AMBAM</name>